<reference evidence="12 13" key="1">
    <citation type="submission" date="2018-12" db="EMBL/GenBank/DDBJ databases">
        <authorList>
            <consortium name="Pathogen Informatics"/>
        </authorList>
    </citation>
    <scope>NUCLEOTIDE SEQUENCE [LARGE SCALE GENOMIC DNA]</scope>
    <source>
        <strain evidence="12 13">NCTC11432</strain>
    </source>
</reference>
<dbReference type="PROSITE" id="PS52016">
    <property type="entry name" value="TONB_DEPENDENT_REC_3"/>
    <property type="match status" value="1"/>
</dbReference>
<dbReference type="PANTHER" id="PTHR47234">
    <property type="match status" value="1"/>
</dbReference>
<dbReference type="PANTHER" id="PTHR47234:SF3">
    <property type="entry name" value="SECRETIN_TONB SHORT N-TERMINAL DOMAIN-CONTAINING PROTEIN"/>
    <property type="match status" value="1"/>
</dbReference>
<comment type="similarity">
    <text evidence="8 9">Belongs to the TonB-dependent receptor family.</text>
</comment>
<organism evidence="12 13">
    <name type="scientific">Chryseobacterium gleum</name>
    <name type="common">Flavobacterium gleum</name>
    <dbReference type="NCBI Taxonomy" id="250"/>
    <lineage>
        <taxon>Bacteria</taxon>
        <taxon>Pseudomonadati</taxon>
        <taxon>Bacteroidota</taxon>
        <taxon>Flavobacteriia</taxon>
        <taxon>Flavobacteriales</taxon>
        <taxon>Weeksellaceae</taxon>
        <taxon>Chryseobacterium group</taxon>
        <taxon>Chryseobacterium</taxon>
    </lineage>
</organism>
<proteinExistence type="inferred from homology"/>
<gene>
    <name evidence="12" type="primary">fepA_5</name>
    <name evidence="12" type="ORF">NCTC11432_03147</name>
</gene>
<dbReference type="SUPFAM" id="SSF56935">
    <property type="entry name" value="Porins"/>
    <property type="match status" value="1"/>
</dbReference>
<evidence type="ECO:0000256" key="9">
    <source>
        <dbReference type="RuleBase" id="RU003357"/>
    </source>
</evidence>
<evidence type="ECO:0000259" key="10">
    <source>
        <dbReference type="Pfam" id="PF00593"/>
    </source>
</evidence>
<dbReference type="GO" id="GO:0009279">
    <property type="term" value="C:cell outer membrane"/>
    <property type="evidence" value="ECO:0007669"/>
    <property type="project" value="UniProtKB-SubCell"/>
</dbReference>
<dbReference type="InterPro" id="IPR036942">
    <property type="entry name" value="Beta-barrel_TonB_sf"/>
</dbReference>
<evidence type="ECO:0000313" key="12">
    <source>
        <dbReference type="EMBL" id="VEE09344.1"/>
    </source>
</evidence>
<evidence type="ECO:0000256" key="8">
    <source>
        <dbReference type="PROSITE-ProRule" id="PRU01360"/>
    </source>
</evidence>
<keyword evidence="4 8" id="KW-0812">Transmembrane</keyword>
<dbReference type="InterPro" id="IPR000531">
    <property type="entry name" value="Beta-barrel_TonB"/>
</dbReference>
<dbReference type="CDD" id="cd01347">
    <property type="entry name" value="ligand_gated_channel"/>
    <property type="match status" value="1"/>
</dbReference>
<dbReference type="Pfam" id="PF07715">
    <property type="entry name" value="Plug"/>
    <property type="match status" value="1"/>
</dbReference>
<dbReference type="EMBL" id="LR134289">
    <property type="protein sequence ID" value="VEE09344.1"/>
    <property type="molecule type" value="Genomic_DNA"/>
</dbReference>
<sequence length="824" mass="90805">MIESSLKIINMKIKYISIIFLGASTLSYAQQIKDTLKESKIDEVAITGSRNKKRTVVNTPVPIDIIDIKQVSQSTGQVEVNQLLQFSAPSFNSNKQSGSDGADAVDPATLRGLGPDQTLLLLNGKRYHQSSLINLFGTKGRGNTGYDMNTIPIGAIKRVEVLRDGASAQYGSDAIAGVINVILNDRDKGFEGNAFYGMNLFKSPGNNDVVSDHKVDGTTFDFSGNFGTKIGSKGGFGNFTAEFINKDYAIRNANPDIYNKPSLAPRQRFGDAKAQNIYFFGNVELPLSDGLKFYSRQGFSHRNTKAYAWTRTADADGNIPEIYPSGFNPIENTSISDFTFDNGLKFKVLDWDVDFYNAFGNNRFTYQIDNTINATLGVKSPTSFNAGGHSLLQNTTGFNAVKQFKVLEGLNIAFGSEFRYEKFNIIKGEEASYAMYDINGNVVTKDTPQNLWVSVPGSDPTRYRPGGSQGFPGYSIDLGKSRNNFAAYIDTELDVTKNWMISVAGRFENYNDFGSTLNGKFATRYAITPQFAFRGSVSTGFRAPSLAQKYYSQQFTNFQGGKLVTIQLASNDSKLASSLGIPQLKQETSVNGSAGFTFNTGKFTATIDGYYIQVKDRIVLTGYFAQEDLPAEVQAENPFIDQVQFFSNAIDTRTKGVDLILSYSENIGSGKLTATLAGNYNDMEITKVNTSEQLAGKEDIYLSEREKAFILASAPKTKVNLNLNYKINKFNVNLQMVRFDKVTLIGYDGAKQVYNPKVTTDLSFGCEFSKNLNLTLGSKNLFNRYPTLQTTQVTSGNTESGGIFDPVQMGFAGRQVFARLNFKF</sequence>
<dbReference type="Gene3D" id="2.170.130.10">
    <property type="entry name" value="TonB-dependent receptor, plug domain"/>
    <property type="match status" value="1"/>
</dbReference>
<evidence type="ECO:0000256" key="6">
    <source>
        <dbReference type="ARBA" id="ARBA00023136"/>
    </source>
</evidence>
<evidence type="ECO:0000256" key="7">
    <source>
        <dbReference type="ARBA" id="ARBA00023237"/>
    </source>
</evidence>
<dbReference type="STRING" id="525257.HMPREF0204_11178"/>
<name>A0A448B4P2_CHRGE</name>
<evidence type="ECO:0000256" key="1">
    <source>
        <dbReference type="ARBA" id="ARBA00004571"/>
    </source>
</evidence>
<protein>
    <submittedName>
        <fullName evidence="12">Enterobactin outer-membrane receptor</fullName>
    </submittedName>
</protein>
<evidence type="ECO:0000256" key="3">
    <source>
        <dbReference type="ARBA" id="ARBA00022452"/>
    </source>
</evidence>
<dbReference type="InterPro" id="IPR012910">
    <property type="entry name" value="Plug_dom"/>
</dbReference>
<keyword evidence="7 8" id="KW-0998">Cell outer membrane</keyword>
<evidence type="ECO:0000313" key="13">
    <source>
        <dbReference type="Proteomes" id="UP000279227"/>
    </source>
</evidence>
<evidence type="ECO:0000256" key="5">
    <source>
        <dbReference type="ARBA" id="ARBA00023077"/>
    </source>
</evidence>
<keyword evidence="5 9" id="KW-0798">TonB box</keyword>
<evidence type="ECO:0000259" key="11">
    <source>
        <dbReference type="Pfam" id="PF07715"/>
    </source>
</evidence>
<keyword evidence="3 8" id="KW-1134">Transmembrane beta strand</keyword>
<feature type="domain" description="TonB-dependent receptor-like beta-barrel" evidence="10">
    <location>
        <begin position="309"/>
        <end position="781"/>
    </location>
</feature>
<evidence type="ECO:0000256" key="4">
    <source>
        <dbReference type="ARBA" id="ARBA00022692"/>
    </source>
</evidence>
<dbReference type="Pfam" id="PF00593">
    <property type="entry name" value="TonB_dep_Rec_b-barrel"/>
    <property type="match status" value="1"/>
</dbReference>
<dbReference type="KEGG" id="cgle:NCTC11432_03147"/>
<keyword evidence="12" id="KW-0675">Receptor</keyword>
<feature type="domain" description="TonB-dependent receptor plug" evidence="11">
    <location>
        <begin position="57"/>
        <end position="178"/>
    </location>
</feature>
<dbReference type="AlphaFoldDB" id="A0A448B4P2"/>
<evidence type="ECO:0000256" key="2">
    <source>
        <dbReference type="ARBA" id="ARBA00022448"/>
    </source>
</evidence>
<dbReference type="Gene3D" id="2.40.170.20">
    <property type="entry name" value="TonB-dependent receptor, beta-barrel domain"/>
    <property type="match status" value="1"/>
</dbReference>
<accession>A0A448B4P2</accession>
<comment type="subcellular location">
    <subcellularLocation>
        <location evidence="1 8">Cell outer membrane</location>
        <topology evidence="1 8">Multi-pass membrane protein</topology>
    </subcellularLocation>
</comment>
<keyword evidence="6 8" id="KW-0472">Membrane</keyword>
<dbReference type="Proteomes" id="UP000279227">
    <property type="component" value="Chromosome"/>
</dbReference>
<dbReference type="InterPro" id="IPR037066">
    <property type="entry name" value="Plug_dom_sf"/>
</dbReference>
<keyword evidence="2 8" id="KW-0813">Transport</keyword>
<dbReference type="InterPro" id="IPR039426">
    <property type="entry name" value="TonB-dep_rcpt-like"/>
</dbReference>